<proteinExistence type="predicted"/>
<organism evidence="1">
    <name type="scientific">mine drainage metagenome</name>
    <dbReference type="NCBI Taxonomy" id="410659"/>
    <lineage>
        <taxon>unclassified sequences</taxon>
        <taxon>metagenomes</taxon>
        <taxon>ecological metagenomes</taxon>
    </lineage>
</organism>
<reference evidence="1" key="1">
    <citation type="submission" date="2016-10" db="EMBL/GenBank/DDBJ databases">
        <title>Sequence of Gallionella enrichment culture.</title>
        <authorList>
            <person name="Poehlein A."/>
            <person name="Muehling M."/>
            <person name="Daniel R."/>
        </authorList>
    </citation>
    <scope>NUCLEOTIDE SEQUENCE</scope>
</reference>
<dbReference type="EMBL" id="MLJW01000173">
    <property type="protein sequence ID" value="OIQ95082.1"/>
    <property type="molecule type" value="Genomic_DNA"/>
</dbReference>
<gene>
    <name evidence="1" type="ORF">GALL_228870</name>
</gene>
<name>A0A1J5RI17_9ZZZZ</name>
<protein>
    <submittedName>
        <fullName evidence="1">Uncharacterized protein</fullName>
    </submittedName>
</protein>
<comment type="caution">
    <text evidence="1">The sequence shown here is derived from an EMBL/GenBank/DDBJ whole genome shotgun (WGS) entry which is preliminary data.</text>
</comment>
<evidence type="ECO:0000313" key="1">
    <source>
        <dbReference type="EMBL" id="OIQ95082.1"/>
    </source>
</evidence>
<dbReference type="AlphaFoldDB" id="A0A1J5RI17"/>
<accession>A0A1J5RI17</accession>
<sequence length="38" mass="3944">MVRSLALAAFILLVMAALLPFTRADANGQPGAALFLAK</sequence>